<keyword evidence="6 7" id="KW-0975">Bacterial flagellum</keyword>
<feature type="domain" description="Flagellar hook-associated protein FlgK helical" evidence="10">
    <location>
        <begin position="100"/>
        <end position="347"/>
    </location>
</feature>
<dbReference type="InterPro" id="IPR010930">
    <property type="entry name" value="Flg_bb/hook_C_dom"/>
</dbReference>
<dbReference type="SUPFAM" id="SSF64518">
    <property type="entry name" value="Phase 1 flagellin"/>
    <property type="match status" value="1"/>
</dbReference>
<organism evidence="11 12">
    <name type="scientific">Alkaliphilus serpentinus</name>
    <dbReference type="NCBI Taxonomy" id="1482731"/>
    <lineage>
        <taxon>Bacteria</taxon>
        <taxon>Bacillati</taxon>
        <taxon>Bacillota</taxon>
        <taxon>Clostridia</taxon>
        <taxon>Peptostreptococcales</taxon>
        <taxon>Natronincolaceae</taxon>
        <taxon>Alkaliphilus</taxon>
    </lineage>
</organism>
<feature type="domain" description="Flagellar basal-body/hook protein C-terminal" evidence="9">
    <location>
        <begin position="477"/>
        <end position="514"/>
    </location>
</feature>
<dbReference type="OrthoDB" id="9802553at2"/>
<keyword evidence="11" id="KW-0966">Cell projection</keyword>
<name>A0A833M661_9FIRM</name>
<keyword evidence="11" id="KW-0282">Flagellum</keyword>
<proteinExistence type="inferred from homology"/>
<dbReference type="GO" id="GO:0009424">
    <property type="term" value="C:bacterial-type flagellum hook"/>
    <property type="evidence" value="ECO:0007669"/>
    <property type="project" value="UniProtKB-UniRule"/>
</dbReference>
<dbReference type="GO" id="GO:0005198">
    <property type="term" value="F:structural molecule activity"/>
    <property type="evidence" value="ECO:0007669"/>
    <property type="project" value="UniProtKB-UniRule"/>
</dbReference>
<evidence type="ECO:0000256" key="6">
    <source>
        <dbReference type="ARBA" id="ARBA00023143"/>
    </source>
</evidence>
<dbReference type="PANTHER" id="PTHR30033">
    <property type="entry name" value="FLAGELLAR HOOK-ASSOCIATED PROTEIN 1"/>
    <property type="match status" value="1"/>
</dbReference>
<dbReference type="GO" id="GO:0044780">
    <property type="term" value="P:bacterial-type flagellum assembly"/>
    <property type="evidence" value="ECO:0007669"/>
    <property type="project" value="InterPro"/>
</dbReference>
<dbReference type="PRINTS" id="PR01005">
    <property type="entry name" value="FLGHOOKAP1"/>
</dbReference>
<comment type="similarity">
    <text evidence="3 7">Belongs to the flagella basal body rod proteins family.</text>
</comment>
<keyword evidence="5 7" id="KW-0964">Secreted</keyword>
<evidence type="ECO:0000259" key="10">
    <source>
        <dbReference type="Pfam" id="PF22638"/>
    </source>
</evidence>
<reference evidence="11 12" key="1">
    <citation type="submission" date="2019-10" db="EMBL/GenBank/DDBJ databases">
        <title>Alkaliphilus serpentinus sp. nov. and Alkaliphilus pronyensis sp. nov., two novel anaerobic alkaliphilic species isolated from the serpentinized-hosted hydrothermal field of the Prony Bay (New Caledonia).</title>
        <authorList>
            <person name="Postec A."/>
        </authorList>
    </citation>
    <scope>NUCLEOTIDE SEQUENCE [LARGE SCALE GENOMIC DNA]</scope>
    <source>
        <strain evidence="11 12">LacT</strain>
    </source>
</reference>
<feature type="domain" description="Flagellar basal body rod protein N-terminal" evidence="8">
    <location>
        <begin position="9"/>
        <end position="37"/>
    </location>
</feature>
<evidence type="ECO:0000313" key="12">
    <source>
        <dbReference type="Proteomes" id="UP000465601"/>
    </source>
</evidence>
<dbReference type="InterPro" id="IPR002371">
    <property type="entry name" value="FlgK"/>
</dbReference>
<keyword evidence="12" id="KW-1185">Reference proteome</keyword>
<comment type="subcellular location">
    <subcellularLocation>
        <location evidence="1 7">Bacterial flagellum</location>
    </subcellularLocation>
    <subcellularLocation>
        <location evidence="2 7">Secreted</location>
    </subcellularLocation>
</comment>
<evidence type="ECO:0000259" key="9">
    <source>
        <dbReference type="Pfam" id="PF06429"/>
    </source>
</evidence>
<dbReference type="EMBL" id="WBZB01000051">
    <property type="protein sequence ID" value="KAB3526647.1"/>
    <property type="molecule type" value="Genomic_DNA"/>
</dbReference>
<evidence type="ECO:0000259" key="8">
    <source>
        <dbReference type="Pfam" id="PF00460"/>
    </source>
</evidence>
<gene>
    <name evidence="7 11" type="primary">flgK</name>
    <name evidence="11" type="ORF">F8153_13680</name>
</gene>
<dbReference type="AlphaFoldDB" id="A0A833M661"/>
<dbReference type="Pfam" id="PF06429">
    <property type="entry name" value="Flg_bbr_C"/>
    <property type="match status" value="1"/>
</dbReference>
<evidence type="ECO:0000313" key="11">
    <source>
        <dbReference type="EMBL" id="KAB3526647.1"/>
    </source>
</evidence>
<evidence type="ECO:0000256" key="7">
    <source>
        <dbReference type="RuleBase" id="RU362065"/>
    </source>
</evidence>
<protein>
    <recommendedName>
        <fullName evidence="4 7">Flagellar hook-associated protein 1</fullName>
        <shortName evidence="7">HAP1</shortName>
    </recommendedName>
</protein>
<dbReference type="NCBIfam" id="TIGR02492">
    <property type="entry name" value="flgK_ends"/>
    <property type="match status" value="1"/>
</dbReference>
<dbReference type="Pfam" id="PF00460">
    <property type="entry name" value="Flg_bb_rod"/>
    <property type="match status" value="1"/>
</dbReference>
<accession>A0A833M661</accession>
<keyword evidence="11" id="KW-0969">Cilium</keyword>
<evidence type="ECO:0000256" key="3">
    <source>
        <dbReference type="ARBA" id="ARBA00009677"/>
    </source>
</evidence>
<evidence type="ECO:0000256" key="2">
    <source>
        <dbReference type="ARBA" id="ARBA00004613"/>
    </source>
</evidence>
<dbReference type="Pfam" id="PF22638">
    <property type="entry name" value="FlgK_D1"/>
    <property type="match status" value="1"/>
</dbReference>
<dbReference type="Proteomes" id="UP000465601">
    <property type="component" value="Unassembled WGS sequence"/>
</dbReference>
<comment type="caution">
    <text evidence="11">The sequence shown here is derived from an EMBL/GenBank/DDBJ whole genome shotgun (WGS) entry which is preliminary data.</text>
</comment>
<sequence>MRSTFTGFNTVRSGLFAAQRALDITGHNISNVNTKGFSRQRLNQVQSNPLRLFGGQGTLGTGVDTISITQFRNEFLDFKYRSEVKTQGYWEAKRDGLKFIEAIFNEPSDSGITTVMDELFSSFQELSKNPESQTTRALVRQRGITFTNTVNHMYSQLEKMARDLNFDVETTVTSINAYAEQIALLNEQIHRLESDGSHANDHRDQRNMLVDELSKLVNIDMIEVQDPNDKSGNGKNNKMVLQINGQPLVYHNRVNKLDTSTSVASTFDNQIHMKQVKWANGDTIDTKALSGDLKGLLDLRDGLSAETKGVPYYIHQLNNFVNTFANEVNKIHASAYGLTGTNGVAFFTVQGVATPALALPLDDTPDKLIYNPGNHGAYIPELGNISAKNIKISLDIDADPNKIAASAEANLLPGDGSRALALSQLRHDFAMFSEGKPEDFVKALISNLGVDTQEAIRMTDNQSFLVEQINRQRESIAGVSLDEEMSNMVKFQHAYNASARMVTTMDEMLDTVINKIGLVGR</sequence>
<dbReference type="RefSeq" id="WP_151866913.1">
    <property type="nucleotide sequence ID" value="NZ_WBZB01000051.1"/>
</dbReference>
<evidence type="ECO:0000256" key="4">
    <source>
        <dbReference type="ARBA" id="ARBA00016244"/>
    </source>
</evidence>
<dbReference type="InterPro" id="IPR001444">
    <property type="entry name" value="Flag_bb_rod_N"/>
</dbReference>
<evidence type="ECO:0000256" key="1">
    <source>
        <dbReference type="ARBA" id="ARBA00004365"/>
    </source>
</evidence>
<dbReference type="GO" id="GO:0005576">
    <property type="term" value="C:extracellular region"/>
    <property type="evidence" value="ECO:0007669"/>
    <property type="project" value="UniProtKB-SubCell"/>
</dbReference>
<dbReference type="PANTHER" id="PTHR30033:SF1">
    <property type="entry name" value="FLAGELLAR HOOK-ASSOCIATED PROTEIN 1"/>
    <property type="match status" value="1"/>
</dbReference>
<dbReference type="InterPro" id="IPR053927">
    <property type="entry name" value="FlgK_helical"/>
</dbReference>
<evidence type="ECO:0000256" key="5">
    <source>
        <dbReference type="ARBA" id="ARBA00022525"/>
    </source>
</evidence>